<gene>
    <name evidence="8" type="ORF">HZS61_003055</name>
</gene>
<dbReference type="InterPro" id="IPR020846">
    <property type="entry name" value="MFS_dom"/>
</dbReference>
<evidence type="ECO:0000256" key="1">
    <source>
        <dbReference type="ARBA" id="ARBA00004141"/>
    </source>
</evidence>
<feature type="transmembrane region" description="Helical" evidence="6">
    <location>
        <begin position="205"/>
        <end position="225"/>
    </location>
</feature>
<keyword evidence="5" id="KW-0325">Glycoprotein</keyword>
<evidence type="ECO:0000256" key="6">
    <source>
        <dbReference type="SAM" id="Phobius"/>
    </source>
</evidence>
<evidence type="ECO:0000313" key="9">
    <source>
        <dbReference type="Proteomes" id="UP000593570"/>
    </source>
</evidence>
<dbReference type="EMBL" id="JACDXP010000011">
    <property type="protein sequence ID" value="KAF6517494.1"/>
    <property type="molecule type" value="Genomic_DNA"/>
</dbReference>
<dbReference type="GO" id="GO:0022857">
    <property type="term" value="F:transmembrane transporter activity"/>
    <property type="evidence" value="ECO:0007669"/>
    <property type="project" value="InterPro"/>
</dbReference>
<keyword evidence="3 6" id="KW-1133">Transmembrane helix</keyword>
<evidence type="ECO:0000313" key="8">
    <source>
        <dbReference type="EMBL" id="KAF6517494.1"/>
    </source>
</evidence>
<evidence type="ECO:0000256" key="3">
    <source>
        <dbReference type="ARBA" id="ARBA00022989"/>
    </source>
</evidence>
<name>A0A8H6GG38_FUSOX</name>
<dbReference type="InterPro" id="IPR011701">
    <property type="entry name" value="MFS"/>
</dbReference>
<feature type="transmembrane region" description="Helical" evidence="6">
    <location>
        <begin position="176"/>
        <end position="193"/>
    </location>
</feature>
<sequence>MASNETLSIDALPPGTQRLNDSRSTHIVLAPQPGSDPNQPLNWSTTRKTVHMILLSLYSMMMFCIPCMSVPFWQNFNEELGISYDTLNNGYTANMAGLAIGCITFIPITLRIGRRPVYLVTGLIMFAAGAWQAETYTVGDMVGMNTIAGIAGAVNEALFQVTVADLFFVHQRGTMNGIYLMMVLVGNYLGPVYGGQVAVTMGWRWACWSATVFTGLILVFMLFFLEESKYIPPTLDGQAVHVVYIAQ</sequence>
<dbReference type="AlphaFoldDB" id="A0A8H6GG38"/>
<comment type="subcellular location">
    <subcellularLocation>
        <location evidence="1">Membrane</location>
        <topology evidence="1">Multi-pass membrane protein</topology>
    </subcellularLocation>
</comment>
<reference evidence="8 9" key="1">
    <citation type="journal article" date="2020" name="bioRxiv">
        <title>A chromosome-scale genome assembly for the Fusarium oxysporum strain Fo5176 to establish a model Arabidopsis-fungal pathosystem.</title>
        <authorList>
            <person name="Fokkens L."/>
            <person name="Guo L."/>
            <person name="Dora S."/>
            <person name="Wang B."/>
            <person name="Ye K."/>
            <person name="Sanchez-Rodriguez C."/>
            <person name="Croll D."/>
        </authorList>
    </citation>
    <scope>NUCLEOTIDE SEQUENCE [LARGE SCALE GENOMIC DNA]</scope>
    <source>
        <strain evidence="8 9">Fo5176</strain>
    </source>
</reference>
<dbReference type="SUPFAM" id="SSF103473">
    <property type="entry name" value="MFS general substrate transporter"/>
    <property type="match status" value="1"/>
</dbReference>
<feature type="transmembrane region" description="Helical" evidence="6">
    <location>
        <begin position="52"/>
        <end position="73"/>
    </location>
</feature>
<dbReference type="PANTHER" id="PTHR23502">
    <property type="entry name" value="MAJOR FACILITATOR SUPERFAMILY"/>
    <property type="match status" value="1"/>
</dbReference>
<evidence type="ECO:0000256" key="5">
    <source>
        <dbReference type="ARBA" id="ARBA00023180"/>
    </source>
</evidence>
<evidence type="ECO:0000259" key="7">
    <source>
        <dbReference type="PROSITE" id="PS50850"/>
    </source>
</evidence>
<feature type="transmembrane region" description="Helical" evidence="6">
    <location>
        <begin position="146"/>
        <end position="169"/>
    </location>
</feature>
<dbReference type="Proteomes" id="UP000593570">
    <property type="component" value="Unassembled WGS sequence"/>
</dbReference>
<evidence type="ECO:0000256" key="4">
    <source>
        <dbReference type="ARBA" id="ARBA00023136"/>
    </source>
</evidence>
<comment type="caution">
    <text evidence="8">The sequence shown here is derived from an EMBL/GenBank/DDBJ whole genome shotgun (WGS) entry which is preliminary data.</text>
</comment>
<keyword evidence="4 6" id="KW-0472">Membrane</keyword>
<feature type="transmembrane region" description="Helical" evidence="6">
    <location>
        <begin position="117"/>
        <end position="134"/>
    </location>
</feature>
<keyword evidence="2 6" id="KW-0812">Transmembrane</keyword>
<dbReference type="Pfam" id="PF07690">
    <property type="entry name" value="MFS_1"/>
    <property type="match status" value="1"/>
</dbReference>
<organism evidence="8 9">
    <name type="scientific">Fusarium oxysporum f. sp. conglutinans</name>
    <dbReference type="NCBI Taxonomy" id="100902"/>
    <lineage>
        <taxon>Eukaryota</taxon>
        <taxon>Fungi</taxon>
        <taxon>Dikarya</taxon>
        <taxon>Ascomycota</taxon>
        <taxon>Pezizomycotina</taxon>
        <taxon>Sordariomycetes</taxon>
        <taxon>Hypocreomycetidae</taxon>
        <taxon>Hypocreales</taxon>
        <taxon>Nectriaceae</taxon>
        <taxon>Fusarium</taxon>
        <taxon>Fusarium oxysporum species complex</taxon>
    </lineage>
</organism>
<proteinExistence type="predicted"/>
<dbReference type="PANTHER" id="PTHR23502:SF50">
    <property type="entry name" value="TRANSPORTER, PUTATIVE (AFU_ORTHOLOGUE AFUA_5G00430)-RELATED"/>
    <property type="match status" value="1"/>
</dbReference>
<accession>A0A8H6GG38</accession>
<feature type="transmembrane region" description="Helical" evidence="6">
    <location>
        <begin position="93"/>
        <end position="110"/>
    </location>
</feature>
<protein>
    <recommendedName>
        <fullName evidence="7">Major facilitator superfamily (MFS) profile domain-containing protein</fullName>
    </recommendedName>
</protein>
<dbReference type="InterPro" id="IPR036259">
    <property type="entry name" value="MFS_trans_sf"/>
</dbReference>
<feature type="domain" description="Major facilitator superfamily (MFS) profile" evidence="7">
    <location>
        <begin position="45"/>
        <end position="247"/>
    </location>
</feature>
<evidence type="ECO:0000256" key="2">
    <source>
        <dbReference type="ARBA" id="ARBA00022692"/>
    </source>
</evidence>
<dbReference type="PROSITE" id="PS50850">
    <property type="entry name" value="MFS"/>
    <property type="match status" value="1"/>
</dbReference>
<dbReference type="Gene3D" id="1.20.1250.20">
    <property type="entry name" value="MFS general substrate transporter like domains"/>
    <property type="match status" value="1"/>
</dbReference>
<dbReference type="GO" id="GO:0005886">
    <property type="term" value="C:plasma membrane"/>
    <property type="evidence" value="ECO:0007669"/>
    <property type="project" value="TreeGrafter"/>
</dbReference>